<keyword evidence="2" id="KW-1185">Reference proteome</keyword>
<gene>
    <name evidence="1" type="ORF">K6T50_00900</name>
</gene>
<organism evidence="1 2">
    <name type="scientific">Halobaculum magnesiiphilum</name>
    <dbReference type="NCBI Taxonomy" id="1017351"/>
    <lineage>
        <taxon>Archaea</taxon>
        <taxon>Methanobacteriati</taxon>
        <taxon>Methanobacteriota</taxon>
        <taxon>Stenosarchaea group</taxon>
        <taxon>Halobacteria</taxon>
        <taxon>Halobacteriales</taxon>
        <taxon>Haloferacaceae</taxon>
        <taxon>Halobaculum</taxon>
    </lineage>
</organism>
<dbReference type="InterPro" id="IPR036390">
    <property type="entry name" value="WH_DNA-bd_sf"/>
</dbReference>
<dbReference type="GeneID" id="67176656"/>
<sequence length="95" mass="10519">MRRSATWMTLWDDRLLEIIRNEGSGSPTELSESDYIRVSPQHVSRRLSTLADHGLLTHLGNGVYVITEEGNRYLDGDLDAEELSDSGEENGTAAA</sequence>
<evidence type="ECO:0000313" key="1">
    <source>
        <dbReference type="EMBL" id="QZP38978.1"/>
    </source>
</evidence>
<reference evidence="1 2" key="1">
    <citation type="journal article" date="2021" name="Int. J. Syst. Evol. Microbiol.">
        <title>Halobaculum halophilum sp. nov. and Halobaculum salinum sp. nov., isolated from salt lake and saline soil.</title>
        <authorList>
            <person name="Cui H.L."/>
            <person name="Shi X.W."/>
            <person name="Yin X.M."/>
            <person name="Yang X.Y."/>
            <person name="Hou J."/>
            <person name="Zhu L."/>
        </authorList>
    </citation>
    <scope>NUCLEOTIDE SEQUENCE [LARGE SCALE GENOMIC DNA]</scope>
    <source>
        <strain evidence="1 2">NBRC 109044</strain>
    </source>
</reference>
<evidence type="ECO:0000313" key="2">
    <source>
        <dbReference type="Proteomes" id="UP000826254"/>
    </source>
</evidence>
<dbReference type="EMBL" id="CP081958">
    <property type="protein sequence ID" value="QZP38978.1"/>
    <property type="molecule type" value="Genomic_DNA"/>
</dbReference>
<dbReference type="SUPFAM" id="SSF46785">
    <property type="entry name" value="Winged helix' DNA-binding domain"/>
    <property type="match status" value="1"/>
</dbReference>
<accession>A0A8T8WGL2</accession>
<dbReference type="KEGG" id="hmp:K6T50_00900"/>
<protein>
    <submittedName>
        <fullName evidence="1">ArsR family transcriptional regulator</fullName>
    </submittedName>
</protein>
<proteinExistence type="predicted"/>
<dbReference type="Proteomes" id="UP000826254">
    <property type="component" value="Chromosome"/>
</dbReference>
<dbReference type="RefSeq" id="WP_222608776.1">
    <property type="nucleotide sequence ID" value="NZ_CP081958.1"/>
</dbReference>
<dbReference type="Gene3D" id="1.10.10.10">
    <property type="entry name" value="Winged helix-like DNA-binding domain superfamily/Winged helix DNA-binding domain"/>
    <property type="match status" value="1"/>
</dbReference>
<name>A0A8T8WGL2_9EURY</name>
<dbReference type="AlphaFoldDB" id="A0A8T8WGL2"/>
<dbReference type="InterPro" id="IPR036388">
    <property type="entry name" value="WH-like_DNA-bd_sf"/>
</dbReference>